<keyword evidence="8" id="KW-1185">Reference proteome</keyword>
<dbReference type="SMART" id="SM00822">
    <property type="entry name" value="PKS_KR"/>
    <property type="match status" value="1"/>
</dbReference>
<dbReference type="RefSeq" id="WP_345378287.1">
    <property type="nucleotide sequence ID" value="NZ_BAABIC010000002.1"/>
</dbReference>
<dbReference type="PANTHER" id="PTHR43391">
    <property type="entry name" value="RETINOL DEHYDROGENASE-RELATED"/>
    <property type="match status" value="1"/>
</dbReference>
<comment type="similarity">
    <text evidence="1 4">Belongs to the short-chain dehydrogenases/reductases (SDR) family.</text>
</comment>
<reference evidence="8" key="1">
    <citation type="journal article" date="2019" name="Int. J. Syst. Evol. Microbiol.">
        <title>The Global Catalogue of Microorganisms (GCM) 10K type strain sequencing project: providing services to taxonomists for standard genome sequencing and annotation.</title>
        <authorList>
            <consortium name="The Broad Institute Genomics Platform"/>
            <consortium name="The Broad Institute Genome Sequencing Center for Infectious Disease"/>
            <person name="Wu L."/>
            <person name="Ma J."/>
        </authorList>
    </citation>
    <scope>NUCLEOTIDE SEQUENCE [LARGE SCALE GENOMIC DNA]</scope>
    <source>
        <strain evidence="8">JCM 18055</strain>
    </source>
</reference>
<feature type="domain" description="Ketoreductase" evidence="6">
    <location>
        <begin position="26"/>
        <end position="198"/>
    </location>
</feature>
<evidence type="ECO:0000256" key="1">
    <source>
        <dbReference type="ARBA" id="ARBA00006484"/>
    </source>
</evidence>
<evidence type="ECO:0000256" key="5">
    <source>
        <dbReference type="SAM" id="MobiDB-lite"/>
    </source>
</evidence>
<dbReference type="PRINTS" id="PR00081">
    <property type="entry name" value="GDHRDH"/>
</dbReference>
<dbReference type="Pfam" id="PF00106">
    <property type="entry name" value="adh_short"/>
    <property type="match status" value="1"/>
</dbReference>
<keyword evidence="2" id="KW-0521">NADP</keyword>
<evidence type="ECO:0000259" key="6">
    <source>
        <dbReference type="SMART" id="SM00822"/>
    </source>
</evidence>
<gene>
    <name evidence="7" type="ORF">GCM10023215_07110</name>
</gene>
<name>A0ABP8W2E0_9PSEU</name>
<dbReference type="Gene3D" id="3.40.50.720">
    <property type="entry name" value="NAD(P)-binding Rossmann-like Domain"/>
    <property type="match status" value="1"/>
</dbReference>
<dbReference type="InterPro" id="IPR002347">
    <property type="entry name" value="SDR_fam"/>
</dbReference>
<proteinExistence type="inferred from homology"/>
<dbReference type="InterPro" id="IPR057326">
    <property type="entry name" value="KR_dom"/>
</dbReference>
<protein>
    <submittedName>
        <fullName evidence="7">SDR family oxidoreductase</fullName>
    </submittedName>
</protein>
<dbReference type="PROSITE" id="PS00061">
    <property type="entry name" value="ADH_SHORT"/>
    <property type="match status" value="1"/>
</dbReference>
<dbReference type="InterPro" id="IPR036291">
    <property type="entry name" value="NAD(P)-bd_dom_sf"/>
</dbReference>
<evidence type="ECO:0000313" key="8">
    <source>
        <dbReference type="Proteomes" id="UP001500325"/>
    </source>
</evidence>
<dbReference type="PRINTS" id="PR00080">
    <property type="entry name" value="SDRFAMILY"/>
</dbReference>
<dbReference type="EMBL" id="BAABIC010000002">
    <property type="protein sequence ID" value="GAA4677147.1"/>
    <property type="molecule type" value="Genomic_DNA"/>
</dbReference>
<dbReference type="CDD" id="cd05233">
    <property type="entry name" value="SDR_c"/>
    <property type="match status" value="1"/>
</dbReference>
<evidence type="ECO:0000256" key="4">
    <source>
        <dbReference type="RuleBase" id="RU000363"/>
    </source>
</evidence>
<feature type="compositionally biased region" description="Low complexity" evidence="5">
    <location>
        <begin position="1"/>
        <end position="22"/>
    </location>
</feature>
<evidence type="ECO:0000256" key="2">
    <source>
        <dbReference type="ARBA" id="ARBA00022857"/>
    </source>
</evidence>
<dbReference type="Proteomes" id="UP001500325">
    <property type="component" value="Unassembled WGS sequence"/>
</dbReference>
<accession>A0ABP8W2E0</accession>
<comment type="caution">
    <text evidence="7">The sequence shown here is derived from an EMBL/GenBank/DDBJ whole genome shotgun (WGS) entry which is preliminary data.</text>
</comment>
<keyword evidence="3" id="KW-0560">Oxidoreductase</keyword>
<feature type="region of interest" description="Disordered" evidence="5">
    <location>
        <begin position="1"/>
        <end position="24"/>
    </location>
</feature>
<evidence type="ECO:0000313" key="7">
    <source>
        <dbReference type="EMBL" id="GAA4677147.1"/>
    </source>
</evidence>
<dbReference type="PANTHER" id="PTHR43391:SF14">
    <property type="entry name" value="DEHYDROGENASE_REDUCTASE SDR FAMILY PROTEIN 7-LIKE"/>
    <property type="match status" value="1"/>
</dbReference>
<organism evidence="7 8">
    <name type="scientific">Pseudonocardia yuanmonensis</name>
    <dbReference type="NCBI Taxonomy" id="1095914"/>
    <lineage>
        <taxon>Bacteria</taxon>
        <taxon>Bacillati</taxon>
        <taxon>Actinomycetota</taxon>
        <taxon>Actinomycetes</taxon>
        <taxon>Pseudonocardiales</taxon>
        <taxon>Pseudonocardiaceae</taxon>
        <taxon>Pseudonocardia</taxon>
    </lineage>
</organism>
<sequence>MTLTDTTAPAASSAATPQLPTSRPLGTVLVTGAASGLGRAVAEAVATAGGTPLLIDRVDPTHGLTEAADAAHAVADLADTRAAEEAVRSLVERAGGVDGVVTCAGTDACGRIDDVSAEDWERVIKVNLLGTAAVVRAALPSLKERRGRIVTVASTLALRALSDASAYCASKFGVLGLSRALAAELKGEVGVTTLIPGGMNTAFFDGRTEQYRPGPDAKLNDPRNVAATVLFALTRPEGCEVRELVVCQSEEPSWP</sequence>
<evidence type="ECO:0000256" key="3">
    <source>
        <dbReference type="ARBA" id="ARBA00023002"/>
    </source>
</evidence>
<dbReference type="InterPro" id="IPR020904">
    <property type="entry name" value="Sc_DH/Rdtase_CS"/>
</dbReference>
<dbReference type="SUPFAM" id="SSF51735">
    <property type="entry name" value="NAD(P)-binding Rossmann-fold domains"/>
    <property type="match status" value="1"/>
</dbReference>